<dbReference type="GeneID" id="107554094"/>
<dbReference type="Ensembl" id="ENSSGRT00000088000.1">
    <property type="protein sequence ID" value="ENSSGRP00000082644.1"/>
    <property type="gene ID" value="ENSSGRG00000041770.1"/>
</dbReference>
<dbReference type="InterPro" id="IPR000269">
    <property type="entry name" value="Cu_amine_oxidase"/>
</dbReference>
<dbReference type="PANTHER" id="PTHR10638">
    <property type="entry name" value="COPPER AMINE OXIDASE"/>
    <property type="match status" value="1"/>
</dbReference>
<dbReference type="RefSeq" id="XP_016091965.1">
    <property type="nucleotide sequence ID" value="XM_016236479.1"/>
</dbReference>
<dbReference type="EC" id="1.4.3.-" evidence="1"/>
<dbReference type="KEGG" id="sgh:107554094"/>
<dbReference type="InterPro" id="IPR049947">
    <property type="entry name" value="Cu_Am_Ox_Cu-bd"/>
</dbReference>
<accession>A0A672R2I1</accession>
<dbReference type="SUPFAM" id="SSF49998">
    <property type="entry name" value="Amine oxidase catalytic domain"/>
    <property type="match status" value="1"/>
</dbReference>
<keyword evidence="1" id="KW-0801">TPQ</keyword>
<dbReference type="Gene3D" id="2.70.98.20">
    <property type="entry name" value="Copper amine oxidase, catalytic domain"/>
    <property type="match status" value="1"/>
</dbReference>
<keyword evidence="1" id="KW-0479">Metal-binding</keyword>
<comment type="similarity">
    <text evidence="1">Belongs to the copper/topaquinone oxidase family.</text>
</comment>
<sequence>MVYKEVPLPWMPSEKAKIPQLVEQQIKTEKEAAMLHSAKTPRYLHIARNQTNQWGHHRSYRLQVVSFAGDHLPESESVEKSISWARYKVALTKHKDEEQTSSSLYNQNYMWSPFVDFSKYIDDNEMIVNEDLVAWVTTGFLHIPHAEDIPNTVTVGNGGGVILRLHNYFNEDPSINSPDGVYFGPGPESDCEYNKMACLEKDHCSSTLEPFTYHGFEGVTVRRSVDSSFVLCVCLCACVAVTCVTGQLMIAD</sequence>
<dbReference type="GO" id="GO:0005507">
    <property type="term" value="F:copper ion binding"/>
    <property type="evidence" value="ECO:0007669"/>
    <property type="project" value="InterPro"/>
</dbReference>
<dbReference type="GO" id="GO:0005886">
    <property type="term" value="C:plasma membrane"/>
    <property type="evidence" value="ECO:0007669"/>
    <property type="project" value="TreeGrafter"/>
</dbReference>
<reference evidence="4" key="2">
    <citation type="submission" date="2025-09" db="UniProtKB">
        <authorList>
            <consortium name="Ensembl"/>
        </authorList>
    </citation>
    <scope>IDENTIFICATION</scope>
</reference>
<keyword evidence="2" id="KW-0472">Membrane</keyword>
<dbReference type="GO" id="GO:0008131">
    <property type="term" value="F:primary methylamine oxidase activity"/>
    <property type="evidence" value="ECO:0007669"/>
    <property type="project" value="InterPro"/>
</dbReference>
<dbReference type="OrthoDB" id="5379943at2759"/>
<feature type="transmembrane region" description="Helical" evidence="2">
    <location>
        <begin position="229"/>
        <end position="250"/>
    </location>
</feature>
<dbReference type="Proteomes" id="UP000472262">
    <property type="component" value="Unassembled WGS sequence"/>
</dbReference>
<keyword evidence="1" id="KW-0186">Copper</keyword>
<comment type="cofactor">
    <cofactor evidence="1">
        <name>Cu cation</name>
        <dbReference type="ChEBI" id="CHEBI:23378"/>
    </cofactor>
    <text evidence="1">Contains 1 topaquinone per subunit.</text>
</comment>
<keyword evidence="2" id="KW-0812">Transmembrane</keyword>
<reference evidence="4" key="1">
    <citation type="submission" date="2025-08" db="UniProtKB">
        <authorList>
            <consortium name="Ensembl"/>
        </authorList>
    </citation>
    <scope>IDENTIFICATION</scope>
</reference>
<dbReference type="FunFam" id="2.70.98.20:FF:000014">
    <property type="entry name" value="Amine oxidase"/>
    <property type="match status" value="1"/>
</dbReference>
<dbReference type="GO" id="GO:0009308">
    <property type="term" value="P:amine metabolic process"/>
    <property type="evidence" value="ECO:0007669"/>
    <property type="project" value="UniProtKB-UniRule"/>
</dbReference>
<keyword evidence="1" id="KW-0560">Oxidoreductase</keyword>
<protein>
    <recommendedName>
        <fullName evidence="1">Amine oxidase</fullName>
        <ecNumber evidence="1">1.4.3.-</ecNumber>
    </recommendedName>
</protein>
<organism evidence="4 5">
    <name type="scientific">Sinocyclocheilus grahami</name>
    <name type="common">Dianchi golden-line fish</name>
    <name type="synonym">Barbus grahami</name>
    <dbReference type="NCBI Taxonomy" id="75366"/>
    <lineage>
        <taxon>Eukaryota</taxon>
        <taxon>Metazoa</taxon>
        <taxon>Chordata</taxon>
        <taxon>Craniata</taxon>
        <taxon>Vertebrata</taxon>
        <taxon>Euteleostomi</taxon>
        <taxon>Actinopterygii</taxon>
        <taxon>Neopterygii</taxon>
        <taxon>Teleostei</taxon>
        <taxon>Ostariophysi</taxon>
        <taxon>Cypriniformes</taxon>
        <taxon>Cyprinidae</taxon>
        <taxon>Cyprininae</taxon>
        <taxon>Sinocyclocheilus</taxon>
    </lineage>
</organism>
<feature type="domain" description="Copper amine oxidase catalytic" evidence="3">
    <location>
        <begin position="14"/>
        <end position="175"/>
    </location>
</feature>
<dbReference type="InterPro" id="IPR036460">
    <property type="entry name" value="Cu_amine_oxidase_C_sf"/>
</dbReference>
<evidence type="ECO:0000313" key="5">
    <source>
        <dbReference type="Proteomes" id="UP000472262"/>
    </source>
</evidence>
<proteinExistence type="inferred from homology"/>
<name>A0A672R2I1_SINGR</name>
<evidence type="ECO:0000256" key="1">
    <source>
        <dbReference type="RuleBase" id="RU000672"/>
    </source>
</evidence>
<dbReference type="PROSITE" id="PS01165">
    <property type="entry name" value="COPPER_AMINE_OXID_2"/>
    <property type="match status" value="1"/>
</dbReference>
<dbReference type="InParanoid" id="A0A672R2I1"/>
<evidence type="ECO:0000313" key="4">
    <source>
        <dbReference type="Ensembl" id="ENSSGRP00000082644.1"/>
    </source>
</evidence>
<evidence type="ECO:0000259" key="3">
    <source>
        <dbReference type="Pfam" id="PF01179"/>
    </source>
</evidence>
<dbReference type="GO" id="GO:0048038">
    <property type="term" value="F:quinone binding"/>
    <property type="evidence" value="ECO:0007669"/>
    <property type="project" value="InterPro"/>
</dbReference>
<keyword evidence="2" id="KW-1133">Transmembrane helix</keyword>
<dbReference type="Pfam" id="PF01179">
    <property type="entry name" value="Cu_amine_oxid"/>
    <property type="match status" value="1"/>
</dbReference>
<dbReference type="PANTHER" id="PTHR10638:SF4">
    <property type="entry name" value="RETINA-SPECIFIC COPPER AMINE OXIDASE"/>
    <property type="match status" value="1"/>
</dbReference>
<keyword evidence="5" id="KW-1185">Reference proteome</keyword>
<dbReference type="AlphaFoldDB" id="A0A672R2I1"/>
<gene>
    <name evidence="4" type="primary">LOC107554094</name>
</gene>
<evidence type="ECO:0000256" key="2">
    <source>
        <dbReference type="SAM" id="Phobius"/>
    </source>
</evidence>
<dbReference type="InterPro" id="IPR015798">
    <property type="entry name" value="Cu_amine_oxidase_C"/>
</dbReference>
<comment type="PTM">
    <text evidence="1">Topaquinone (TPQ) is generated by copper-dependent autoxidation of a specific tyrosyl residue.</text>
</comment>